<reference evidence="1 2" key="1">
    <citation type="submission" date="2023-03" db="EMBL/GenBank/DDBJ databases">
        <authorList>
            <person name="Pearce D."/>
        </authorList>
    </citation>
    <scope>NUCLEOTIDE SEQUENCE [LARGE SCALE GENOMIC DNA]</scope>
    <source>
        <strain evidence="1">Msz</strain>
    </source>
</reference>
<accession>A0ABN8X4Z5</accession>
<organism evidence="1 2">
    <name type="scientific">Methylocaldum szegediense</name>
    <dbReference type="NCBI Taxonomy" id="73780"/>
    <lineage>
        <taxon>Bacteria</taxon>
        <taxon>Pseudomonadati</taxon>
        <taxon>Pseudomonadota</taxon>
        <taxon>Gammaproteobacteria</taxon>
        <taxon>Methylococcales</taxon>
        <taxon>Methylococcaceae</taxon>
        <taxon>Methylocaldum</taxon>
    </lineage>
</organism>
<name>A0ABN8X4Z5_9GAMM</name>
<dbReference type="Proteomes" id="UP001162030">
    <property type="component" value="Chromosome"/>
</dbReference>
<protein>
    <submittedName>
        <fullName evidence="1">Uncharacterized protein</fullName>
    </submittedName>
</protein>
<keyword evidence="2" id="KW-1185">Reference proteome</keyword>
<proteinExistence type="predicted"/>
<dbReference type="RefSeq" id="WP_026609051.1">
    <property type="nucleotide sequence ID" value="NZ_OX458333.1"/>
</dbReference>
<dbReference type="SUPFAM" id="SSF53187">
    <property type="entry name" value="Zn-dependent exopeptidases"/>
    <property type="match status" value="1"/>
</dbReference>
<evidence type="ECO:0000313" key="1">
    <source>
        <dbReference type="EMBL" id="CAI8790787.1"/>
    </source>
</evidence>
<evidence type="ECO:0000313" key="2">
    <source>
        <dbReference type="Proteomes" id="UP001162030"/>
    </source>
</evidence>
<dbReference type="EMBL" id="OX458333">
    <property type="protein sequence ID" value="CAI8790787.1"/>
    <property type="molecule type" value="Genomic_DNA"/>
</dbReference>
<gene>
    <name evidence="1" type="ORF">MSZNOR_1397</name>
</gene>
<sequence>MSRSERLIDTTHPNHVYCIEPQSRHYLAHGDLWDYLYEEYRAVQPEGHYIPFTLELGSWLWVKKNWSQAFSAHGFFNPHLPHRVRRTLRRHLLLFDLFHRAVRSPEPWTKLDEAERERLRRQGLEWWYAKS</sequence>